<organism evidence="2 3">
    <name type="scientific">Thalictrum thalictroides</name>
    <name type="common">Rue-anemone</name>
    <name type="synonym">Anemone thalictroides</name>
    <dbReference type="NCBI Taxonomy" id="46969"/>
    <lineage>
        <taxon>Eukaryota</taxon>
        <taxon>Viridiplantae</taxon>
        <taxon>Streptophyta</taxon>
        <taxon>Embryophyta</taxon>
        <taxon>Tracheophyta</taxon>
        <taxon>Spermatophyta</taxon>
        <taxon>Magnoliopsida</taxon>
        <taxon>Ranunculales</taxon>
        <taxon>Ranunculaceae</taxon>
        <taxon>Thalictroideae</taxon>
        <taxon>Thalictrum</taxon>
    </lineage>
</organism>
<dbReference type="PANTHER" id="PTHR46554">
    <property type="entry name" value="MEDIATOR OF RNA POLYMERASE II TRANSCRIPTION SUBUNIT 26A-RELATED"/>
    <property type="match status" value="1"/>
</dbReference>
<evidence type="ECO:0000256" key="1">
    <source>
        <dbReference type="SAM" id="MobiDB-lite"/>
    </source>
</evidence>
<evidence type="ECO:0000313" key="3">
    <source>
        <dbReference type="Proteomes" id="UP000554482"/>
    </source>
</evidence>
<sequence length="163" mass="18209">MAGVEEWKEFFEREASGFNIFDTIHCAIAVASLLKPEEFKRHRDEIVAEIMAAAQQTSKNNKVHTSAVHHEASKIKLDDKIIKTSTSAGTGVSAVSLDEESLHHQQKLETSKRKLQQGYKQVATSKKQRSLKVLELKELPKNVLVPSRSSHLHGRNNSKLSAV</sequence>
<dbReference type="EMBL" id="JABWDY010024833">
    <property type="protein sequence ID" value="KAF5189943.1"/>
    <property type="molecule type" value="Genomic_DNA"/>
</dbReference>
<keyword evidence="3" id="KW-1185">Reference proteome</keyword>
<evidence type="ECO:0000313" key="2">
    <source>
        <dbReference type="EMBL" id="KAF5189943.1"/>
    </source>
</evidence>
<comment type="caution">
    <text evidence="2">The sequence shown here is derived from an EMBL/GenBank/DDBJ whole genome shotgun (WGS) entry which is preliminary data.</text>
</comment>
<name>A0A7J6VYK5_THATH</name>
<dbReference type="Proteomes" id="UP000554482">
    <property type="component" value="Unassembled WGS sequence"/>
</dbReference>
<dbReference type="PANTHER" id="PTHR46554:SF2">
    <property type="entry name" value="TFIIS N-TERMINAL DOMAIN-CONTAINING PROTEIN"/>
    <property type="match status" value="1"/>
</dbReference>
<protein>
    <submittedName>
        <fullName evidence="2">Uncharacterized protein</fullName>
    </submittedName>
</protein>
<gene>
    <name evidence="2" type="ORF">FRX31_020469</name>
</gene>
<reference evidence="2 3" key="1">
    <citation type="submission" date="2020-06" db="EMBL/GenBank/DDBJ databases">
        <title>Transcriptomic and genomic resources for Thalictrum thalictroides and T. hernandezii: Facilitating candidate gene discovery in an emerging model plant lineage.</title>
        <authorList>
            <person name="Arias T."/>
            <person name="Riano-Pachon D.M."/>
            <person name="Di Stilio V.S."/>
        </authorList>
    </citation>
    <scope>NUCLEOTIDE SEQUENCE [LARGE SCALE GENOMIC DNA]</scope>
    <source>
        <strain evidence="3">cv. WT478/WT964</strain>
        <tissue evidence="2">Leaves</tissue>
    </source>
</reference>
<proteinExistence type="predicted"/>
<dbReference type="OrthoDB" id="654204at2759"/>
<dbReference type="AlphaFoldDB" id="A0A7J6VYK5"/>
<feature type="compositionally biased region" description="Basic and acidic residues" evidence="1">
    <location>
        <begin position="100"/>
        <end position="112"/>
    </location>
</feature>
<feature type="region of interest" description="Disordered" evidence="1">
    <location>
        <begin position="95"/>
        <end position="114"/>
    </location>
</feature>
<accession>A0A7J6VYK5</accession>